<keyword evidence="4" id="KW-1185">Reference proteome</keyword>
<comment type="caution">
    <text evidence="3">The sequence shown here is derived from an EMBL/GenBank/DDBJ whole genome shotgun (WGS) entry which is preliminary data.</text>
</comment>
<accession>A0A8K0J012</accession>
<protein>
    <submittedName>
        <fullName evidence="3">Uncharacterized protein</fullName>
    </submittedName>
</protein>
<reference evidence="3" key="1">
    <citation type="journal article" date="2020" name="bioRxiv">
        <title>Whole genome comparisons of ergot fungi reveals the divergence and evolution of species within the genus Claviceps are the result of varying mechanisms driving genome evolution and host range expansion.</title>
        <authorList>
            <person name="Wyka S.A."/>
            <person name="Mondo S.J."/>
            <person name="Liu M."/>
            <person name="Dettman J."/>
            <person name="Nalam V."/>
            <person name="Broders K.D."/>
        </authorList>
    </citation>
    <scope>NUCLEOTIDE SEQUENCE</scope>
    <source>
        <strain evidence="3">CCC 489</strain>
    </source>
</reference>
<name>A0A8K0J012_9HYPO</name>
<keyword evidence="2" id="KW-1133">Transmembrane helix</keyword>
<evidence type="ECO:0000256" key="2">
    <source>
        <dbReference type="SAM" id="Phobius"/>
    </source>
</evidence>
<dbReference type="Proteomes" id="UP000811619">
    <property type="component" value="Unassembled WGS sequence"/>
</dbReference>
<organism evidence="3 4">
    <name type="scientific">Claviceps africana</name>
    <dbReference type="NCBI Taxonomy" id="83212"/>
    <lineage>
        <taxon>Eukaryota</taxon>
        <taxon>Fungi</taxon>
        <taxon>Dikarya</taxon>
        <taxon>Ascomycota</taxon>
        <taxon>Pezizomycotina</taxon>
        <taxon>Sordariomycetes</taxon>
        <taxon>Hypocreomycetidae</taxon>
        <taxon>Hypocreales</taxon>
        <taxon>Clavicipitaceae</taxon>
        <taxon>Claviceps</taxon>
    </lineage>
</organism>
<dbReference type="AlphaFoldDB" id="A0A8K0J012"/>
<keyword evidence="2" id="KW-0472">Membrane</keyword>
<dbReference type="EMBL" id="SRPY01001092">
    <property type="protein sequence ID" value="KAG5914611.1"/>
    <property type="molecule type" value="Genomic_DNA"/>
</dbReference>
<gene>
    <name evidence="3" type="ORF">E4U42_000405</name>
</gene>
<feature type="compositionally biased region" description="Basic and acidic residues" evidence="1">
    <location>
        <begin position="76"/>
        <end position="85"/>
    </location>
</feature>
<evidence type="ECO:0000256" key="1">
    <source>
        <dbReference type="SAM" id="MobiDB-lite"/>
    </source>
</evidence>
<feature type="transmembrane region" description="Helical" evidence="2">
    <location>
        <begin position="12"/>
        <end position="38"/>
    </location>
</feature>
<evidence type="ECO:0000313" key="4">
    <source>
        <dbReference type="Proteomes" id="UP000811619"/>
    </source>
</evidence>
<feature type="region of interest" description="Disordered" evidence="1">
    <location>
        <begin position="67"/>
        <end position="88"/>
    </location>
</feature>
<proteinExistence type="predicted"/>
<keyword evidence="2" id="KW-0812">Transmembrane</keyword>
<evidence type="ECO:0000313" key="3">
    <source>
        <dbReference type="EMBL" id="KAG5914611.1"/>
    </source>
</evidence>
<feature type="non-terminal residue" evidence="3">
    <location>
        <position position="102"/>
    </location>
</feature>
<sequence length="102" mass="10801">MPSLVTVNNNVSLVSISIAPSTWLATVIVLFVLAALYIPRLPRPRVPSLPTGFLPRLPSFGVASFGGATTTTTTTDGRRVQRSDKTLPAPLPLPLLLLPAGR</sequence>